<name>A0A8T2P7U9_9TELE</name>
<organism evidence="7 8">
    <name type="scientific">Albula glossodonta</name>
    <name type="common">roundjaw bonefish</name>
    <dbReference type="NCBI Taxonomy" id="121402"/>
    <lineage>
        <taxon>Eukaryota</taxon>
        <taxon>Metazoa</taxon>
        <taxon>Chordata</taxon>
        <taxon>Craniata</taxon>
        <taxon>Vertebrata</taxon>
        <taxon>Euteleostomi</taxon>
        <taxon>Actinopterygii</taxon>
        <taxon>Neopterygii</taxon>
        <taxon>Teleostei</taxon>
        <taxon>Albuliformes</taxon>
        <taxon>Albulidae</taxon>
        <taxon>Albula</taxon>
    </lineage>
</organism>
<dbReference type="SUPFAM" id="SSF52540">
    <property type="entry name" value="P-loop containing nucleoside triphosphate hydrolases"/>
    <property type="match status" value="1"/>
</dbReference>
<comment type="caution">
    <text evidence="7">The sequence shown here is derived from an EMBL/GenBank/DDBJ whole genome shotgun (WGS) entry which is preliminary data.</text>
</comment>
<keyword evidence="8" id="KW-1185">Reference proteome</keyword>
<dbReference type="InterPro" id="IPR006703">
    <property type="entry name" value="G_AIG1"/>
</dbReference>
<sequence length="365" mass="39572">MDDNQTKKKPSTLIPYEPSDDAEQQTEIPIKTTPEISCKSEYRIVLLGKTGNGKSATGNTILNREAFTSDSQFSSITRKCEKQIGVVEGKHVTVIDTPGLFDTELSRQEVMTEIVRCIAMCAPGPHAFLLVVPLRRFTEEEMNAVKQVQKAFGTDASNYIIVLFTFGKANDQGVVDVNLRGAPQFLGDLLEKVGNRYHAFDNANMGNRIQVNSLFTKIDQMIEENQGSYYTSEMLQKAEKAILKRQAKLMKEAEADIEREVNRRLEEYKRSLIESQGSSTPQQMEAKRAEVQRIVVHEFKDKTRRQAETAFVTGMLLATGVGGVLGAVLGGAIGIVGGPVGVAVGAAVGLAAGSAIGAAVSGAIG</sequence>
<dbReference type="GO" id="GO:0005525">
    <property type="term" value="F:GTP binding"/>
    <property type="evidence" value="ECO:0007669"/>
    <property type="project" value="UniProtKB-KW"/>
</dbReference>
<feature type="region of interest" description="Disordered" evidence="4">
    <location>
        <begin position="1"/>
        <end position="25"/>
    </location>
</feature>
<dbReference type="PROSITE" id="PS51720">
    <property type="entry name" value="G_AIG1"/>
    <property type="match status" value="1"/>
</dbReference>
<dbReference type="Pfam" id="PF04548">
    <property type="entry name" value="AIG1"/>
    <property type="match status" value="1"/>
</dbReference>
<feature type="domain" description="AIG1-type G" evidence="6">
    <location>
        <begin position="39"/>
        <end position="239"/>
    </location>
</feature>
<dbReference type="Proteomes" id="UP000824540">
    <property type="component" value="Unassembled WGS sequence"/>
</dbReference>
<dbReference type="InterPro" id="IPR045058">
    <property type="entry name" value="GIMA/IAN/Toc"/>
</dbReference>
<evidence type="ECO:0000256" key="2">
    <source>
        <dbReference type="ARBA" id="ARBA00022741"/>
    </source>
</evidence>
<dbReference type="PANTHER" id="PTHR10903:SF62">
    <property type="entry name" value="GTPASE IMAP FAMILY MEMBER 4-LIKE-RELATED"/>
    <property type="match status" value="1"/>
</dbReference>
<dbReference type="AlphaFoldDB" id="A0A8T2P7U9"/>
<evidence type="ECO:0000259" key="6">
    <source>
        <dbReference type="PROSITE" id="PS51720"/>
    </source>
</evidence>
<keyword evidence="3" id="KW-0342">GTP-binding</keyword>
<accession>A0A8T2P7U9</accession>
<dbReference type="InterPro" id="IPR027417">
    <property type="entry name" value="P-loop_NTPase"/>
</dbReference>
<keyword evidence="5" id="KW-0472">Membrane</keyword>
<proteinExistence type="inferred from homology"/>
<evidence type="ECO:0000313" key="8">
    <source>
        <dbReference type="Proteomes" id="UP000824540"/>
    </source>
</evidence>
<keyword evidence="5" id="KW-0812">Transmembrane</keyword>
<evidence type="ECO:0000313" key="7">
    <source>
        <dbReference type="EMBL" id="KAG9347331.1"/>
    </source>
</evidence>
<evidence type="ECO:0000256" key="4">
    <source>
        <dbReference type="SAM" id="MobiDB-lite"/>
    </source>
</evidence>
<dbReference type="CDD" id="cd01852">
    <property type="entry name" value="AIG1"/>
    <property type="match status" value="1"/>
</dbReference>
<dbReference type="OrthoDB" id="5985928at2759"/>
<dbReference type="Gene3D" id="3.40.50.300">
    <property type="entry name" value="P-loop containing nucleotide triphosphate hydrolases"/>
    <property type="match status" value="1"/>
</dbReference>
<comment type="similarity">
    <text evidence="1">Belongs to the TRAFAC class TrmE-Era-EngA-EngB-Septin-like GTPase superfamily. AIG1/Toc34/Toc159-like paraseptin GTPase family. IAN subfamily.</text>
</comment>
<feature type="non-terminal residue" evidence="7">
    <location>
        <position position="365"/>
    </location>
</feature>
<dbReference type="PANTHER" id="PTHR10903">
    <property type="entry name" value="GTPASE, IMAP FAMILY MEMBER-RELATED"/>
    <property type="match status" value="1"/>
</dbReference>
<gene>
    <name evidence="7" type="ORF">JZ751_004898</name>
</gene>
<reference evidence="7" key="1">
    <citation type="thesis" date="2021" institute="BYU ScholarsArchive" country="Provo, UT, USA">
        <title>Applications of and Algorithms for Genome Assembly and Genomic Analyses with an Emphasis on Marine Teleosts.</title>
        <authorList>
            <person name="Pickett B.D."/>
        </authorList>
    </citation>
    <scope>NUCLEOTIDE SEQUENCE</scope>
    <source>
        <strain evidence="7">HI-2016</strain>
    </source>
</reference>
<dbReference type="FunFam" id="3.40.50.300:FF:000366">
    <property type="entry name" value="GTPase, IMAP family member 2"/>
    <property type="match status" value="1"/>
</dbReference>
<evidence type="ECO:0000256" key="5">
    <source>
        <dbReference type="SAM" id="Phobius"/>
    </source>
</evidence>
<keyword evidence="5" id="KW-1133">Transmembrane helix</keyword>
<keyword evidence="2" id="KW-0547">Nucleotide-binding</keyword>
<evidence type="ECO:0000256" key="3">
    <source>
        <dbReference type="ARBA" id="ARBA00023134"/>
    </source>
</evidence>
<protein>
    <recommendedName>
        <fullName evidence="6">AIG1-type G domain-containing protein</fullName>
    </recommendedName>
</protein>
<feature type="transmembrane region" description="Helical" evidence="5">
    <location>
        <begin position="342"/>
        <end position="364"/>
    </location>
</feature>
<feature type="transmembrane region" description="Helical" evidence="5">
    <location>
        <begin position="310"/>
        <end position="336"/>
    </location>
</feature>
<dbReference type="EMBL" id="JAFBMS010000013">
    <property type="protein sequence ID" value="KAG9347331.1"/>
    <property type="molecule type" value="Genomic_DNA"/>
</dbReference>
<evidence type="ECO:0000256" key="1">
    <source>
        <dbReference type="ARBA" id="ARBA00008535"/>
    </source>
</evidence>